<dbReference type="PANTHER" id="PTHR30582">
    <property type="entry name" value="L,D-TRANSPEPTIDASE"/>
    <property type="match status" value="1"/>
</dbReference>
<gene>
    <name evidence="8" type="ORF">UFOPK1827_00834</name>
    <name evidence="9" type="ORF">UFOPK2000_00561</name>
</gene>
<dbReference type="GO" id="GO:0071972">
    <property type="term" value="F:peptidoglycan L,D-transpeptidase activity"/>
    <property type="evidence" value="ECO:0007669"/>
    <property type="project" value="TreeGrafter"/>
</dbReference>
<dbReference type="CDD" id="cd16913">
    <property type="entry name" value="YkuD_like"/>
    <property type="match status" value="1"/>
</dbReference>
<comment type="pathway">
    <text evidence="1">Cell wall biogenesis; peptidoglycan biosynthesis.</text>
</comment>
<dbReference type="GO" id="GO:0016740">
    <property type="term" value="F:transferase activity"/>
    <property type="evidence" value="ECO:0007669"/>
    <property type="project" value="UniProtKB-KW"/>
</dbReference>
<name>A0A6J6GW22_9ZZZZ</name>
<dbReference type="GO" id="GO:0018104">
    <property type="term" value="P:peptidoglycan-protein cross-linking"/>
    <property type="evidence" value="ECO:0007669"/>
    <property type="project" value="TreeGrafter"/>
</dbReference>
<keyword evidence="2" id="KW-0808">Transferase</keyword>
<dbReference type="InterPro" id="IPR005490">
    <property type="entry name" value="LD_TPept_cat_dom"/>
</dbReference>
<evidence type="ECO:0000256" key="5">
    <source>
        <dbReference type="ARBA" id="ARBA00023316"/>
    </source>
</evidence>
<dbReference type="GO" id="GO:0008360">
    <property type="term" value="P:regulation of cell shape"/>
    <property type="evidence" value="ECO:0007669"/>
    <property type="project" value="UniProtKB-KW"/>
</dbReference>
<evidence type="ECO:0000256" key="3">
    <source>
        <dbReference type="ARBA" id="ARBA00022960"/>
    </source>
</evidence>
<proteinExistence type="predicted"/>
<dbReference type="Pfam" id="PF03734">
    <property type="entry name" value="YkuD"/>
    <property type="match status" value="1"/>
</dbReference>
<evidence type="ECO:0000256" key="1">
    <source>
        <dbReference type="ARBA" id="ARBA00004752"/>
    </source>
</evidence>
<evidence type="ECO:0000256" key="2">
    <source>
        <dbReference type="ARBA" id="ARBA00022679"/>
    </source>
</evidence>
<dbReference type="EMBL" id="CAEZVK010000045">
    <property type="protein sequence ID" value="CAB4628490.1"/>
    <property type="molecule type" value="Genomic_DNA"/>
</dbReference>
<evidence type="ECO:0000259" key="7">
    <source>
        <dbReference type="PROSITE" id="PS52029"/>
    </source>
</evidence>
<protein>
    <submittedName>
        <fullName evidence="8">Unannotated protein</fullName>
    </submittedName>
</protein>
<feature type="region of interest" description="Disordered" evidence="6">
    <location>
        <begin position="74"/>
        <end position="94"/>
    </location>
</feature>
<keyword evidence="5" id="KW-0961">Cell wall biogenesis/degradation</keyword>
<dbReference type="PROSITE" id="PS52029">
    <property type="entry name" value="LD_TPASE"/>
    <property type="match status" value="1"/>
</dbReference>
<evidence type="ECO:0000256" key="6">
    <source>
        <dbReference type="SAM" id="MobiDB-lite"/>
    </source>
</evidence>
<dbReference type="GO" id="GO:0071555">
    <property type="term" value="P:cell wall organization"/>
    <property type="evidence" value="ECO:0007669"/>
    <property type="project" value="UniProtKB-KW"/>
</dbReference>
<accession>A0A6J6GW22</accession>
<dbReference type="GO" id="GO:0005576">
    <property type="term" value="C:extracellular region"/>
    <property type="evidence" value="ECO:0007669"/>
    <property type="project" value="TreeGrafter"/>
</dbReference>
<dbReference type="InterPro" id="IPR050979">
    <property type="entry name" value="LD-transpeptidase"/>
</dbReference>
<reference evidence="8" key="1">
    <citation type="submission" date="2020-05" db="EMBL/GenBank/DDBJ databases">
        <authorList>
            <person name="Chiriac C."/>
            <person name="Salcher M."/>
            <person name="Ghai R."/>
            <person name="Kavagutti S V."/>
        </authorList>
    </citation>
    <scope>NUCLEOTIDE SEQUENCE</scope>
</reference>
<dbReference type="SUPFAM" id="SSF141523">
    <property type="entry name" value="L,D-transpeptidase catalytic domain-like"/>
    <property type="match status" value="1"/>
</dbReference>
<sequence length="305" mass="32552">MNSSVLLRRIRPLTIVAMSLALVLGAASCSNDKKDSTEPTVEQSTTVVTGPYQTTYATAKGSKLTVLSQLPKSVVTTPPSSTSSTSTTLAPKVPAIPRTGLNSAGVKKTADGYEFTNPTYYKNPLVVEVLENQGDYMKVLITARPNHTTGWIKADDVTIAATDFRMELDLSTFHLKVFRGAELFVETDVVIGKDSTPTPVGHYFVTEKIKNSSDTGVYGAWILPTNAYSEVLDTFDNGLPQVAFHGTNQPELVGTKASNGCVRIPNDVVIKIAEKIPAGTPIDIFTTTPSSWSTKSTGSGTAAKS</sequence>
<evidence type="ECO:0000256" key="4">
    <source>
        <dbReference type="ARBA" id="ARBA00022984"/>
    </source>
</evidence>
<feature type="domain" description="L,D-TPase catalytic" evidence="7">
    <location>
        <begin position="164"/>
        <end position="285"/>
    </location>
</feature>
<dbReference type="PANTHER" id="PTHR30582:SF2">
    <property type="entry name" value="L,D-TRANSPEPTIDASE YCIB-RELATED"/>
    <property type="match status" value="1"/>
</dbReference>
<keyword evidence="3" id="KW-0133">Cell shape</keyword>
<dbReference type="Gene3D" id="2.40.440.10">
    <property type="entry name" value="L,D-transpeptidase catalytic domain-like"/>
    <property type="match status" value="1"/>
</dbReference>
<dbReference type="InterPro" id="IPR038063">
    <property type="entry name" value="Transpep_catalytic_dom"/>
</dbReference>
<evidence type="ECO:0000313" key="9">
    <source>
        <dbReference type="EMBL" id="CAB4628490.1"/>
    </source>
</evidence>
<feature type="compositionally biased region" description="Low complexity" evidence="6">
    <location>
        <begin position="74"/>
        <end position="88"/>
    </location>
</feature>
<keyword evidence="4" id="KW-0573">Peptidoglycan synthesis</keyword>
<organism evidence="8">
    <name type="scientific">freshwater metagenome</name>
    <dbReference type="NCBI Taxonomy" id="449393"/>
    <lineage>
        <taxon>unclassified sequences</taxon>
        <taxon>metagenomes</taxon>
        <taxon>ecological metagenomes</taxon>
    </lineage>
</organism>
<dbReference type="UniPathway" id="UPA00219"/>
<evidence type="ECO:0000313" key="8">
    <source>
        <dbReference type="EMBL" id="CAB4603969.1"/>
    </source>
</evidence>
<dbReference type="AlphaFoldDB" id="A0A6J6GW22"/>
<dbReference type="EMBL" id="CAEZUO010000031">
    <property type="protein sequence ID" value="CAB4603969.1"/>
    <property type="molecule type" value="Genomic_DNA"/>
</dbReference>